<dbReference type="SUPFAM" id="SSF81301">
    <property type="entry name" value="Nucleotidyltransferase"/>
    <property type="match status" value="1"/>
</dbReference>
<evidence type="ECO:0000313" key="2">
    <source>
        <dbReference type="Proteomes" id="UP000247523"/>
    </source>
</evidence>
<dbReference type="EMBL" id="QICS01000002">
    <property type="protein sequence ID" value="PXV93626.1"/>
    <property type="molecule type" value="Genomic_DNA"/>
</dbReference>
<dbReference type="RefSeq" id="WP_110290568.1">
    <property type="nucleotide sequence ID" value="NZ_QICS01000002.1"/>
</dbReference>
<dbReference type="InterPro" id="IPR007344">
    <property type="entry name" value="GrpB/CoaE"/>
</dbReference>
<dbReference type="InterPro" id="IPR043519">
    <property type="entry name" value="NT_sf"/>
</dbReference>
<reference evidence="1 2" key="1">
    <citation type="submission" date="2018-05" db="EMBL/GenBank/DDBJ databases">
        <title>Genomic Encyclopedia of Type Strains, Phase IV (KMG-IV): sequencing the most valuable type-strain genomes for metagenomic binning, comparative biology and taxonomic classification.</title>
        <authorList>
            <person name="Goeker M."/>
        </authorList>
    </citation>
    <scope>NUCLEOTIDE SEQUENCE [LARGE SCALE GENOMIC DNA]</scope>
    <source>
        <strain evidence="1 2">DSM 28816</strain>
    </source>
</reference>
<accession>A0A318ERM3</accession>
<name>A0A318ERM3_9FIRM</name>
<sequence>MLKKLSEMNIEELWELFPIYLTKHQNHWKEWYKEEEKILNSVFPKEQVMRISHIGSTAIDKIWAKPIIDILLECPKDSDINNIKEILTQNGYICMSQSENKISLNKGYTEYGFAEKVFHIHLRYMGDNNELYFRDYLNEHSYVAQEYEQLKLSLWKEYEHNRDGYTDAKTEFVSKYSKQARLEYGAKYED</sequence>
<evidence type="ECO:0000313" key="1">
    <source>
        <dbReference type="EMBL" id="PXV93626.1"/>
    </source>
</evidence>
<proteinExistence type="predicted"/>
<dbReference type="GO" id="GO:0016740">
    <property type="term" value="F:transferase activity"/>
    <property type="evidence" value="ECO:0007669"/>
    <property type="project" value="UniProtKB-KW"/>
</dbReference>
<dbReference type="PANTHER" id="PTHR34822:SF1">
    <property type="entry name" value="GRPB FAMILY PROTEIN"/>
    <property type="match status" value="1"/>
</dbReference>
<keyword evidence="1" id="KW-0808">Transferase</keyword>
<protein>
    <submittedName>
        <fullName evidence="1">GrpB-like predicted nucleotidyltransferase (UPF0157 family)</fullName>
    </submittedName>
</protein>
<gene>
    <name evidence="1" type="ORF">C8E03_102397</name>
</gene>
<organism evidence="1 2">
    <name type="scientific">Lachnotalea glycerini</name>
    <dbReference type="NCBI Taxonomy" id="1763509"/>
    <lineage>
        <taxon>Bacteria</taxon>
        <taxon>Bacillati</taxon>
        <taxon>Bacillota</taxon>
        <taxon>Clostridia</taxon>
        <taxon>Lachnospirales</taxon>
        <taxon>Lachnospiraceae</taxon>
        <taxon>Lachnotalea</taxon>
    </lineage>
</organism>
<dbReference type="Pfam" id="PF04229">
    <property type="entry name" value="GrpB"/>
    <property type="match status" value="1"/>
</dbReference>
<dbReference type="PANTHER" id="PTHR34822">
    <property type="entry name" value="GRPB DOMAIN PROTEIN (AFU_ORTHOLOGUE AFUA_1G01530)"/>
    <property type="match status" value="1"/>
</dbReference>
<dbReference type="Proteomes" id="UP000247523">
    <property type="component" value="Unassembled WGS sequence"/>
</dbReference>
<dbReference type="Gene3D" id="3.30.460.10">
    <property type="entry name" value="Beta Polymerase, domain 2"/>
    <property type="match status" value="1"/>
</dbReference>
<dbReference type="AlphaFoldDB" id="A0A318ERM3"/>
<comment type="caution">
    <text evidence="1">The sequence shown here is derived from an EMBL/GenBank/DDBJ whole genome shotgun (WGS) entry which is preliminary data.</text>
</comment>